<evidence type="ECO:0000313" key="2">
    <source>
        <dbReference type="Proteomes" id="UP000005561"/>
    </source>
</evidence>
<accession>C6LDM2</accession>
<reference evidence="1" key="1">
    <citation type="submission" date="2009-07" db="EMBL/GenBank/DDBJ databases">
        <authorList>
            <person name="Weinstock G."/>
            <person name="Sodergren E."/>
            <person name="Clifton S."/>
            <person name="Fulton L."/>
            <person name="Fulton B."/>
            <person name="Courtney L."/>
            <person name="Fronick C."/>
            <person name="Harrison M."/>
            <person name="Strong C."/>
            <person name="Farmer C."/>
            <person name="Delahaunty K."/>
            <person name="Markovic C."/>
            <person name="Hall O."/>
            <person name="Minx P."/>
            <person name="Tomlinson C."/>
            <person name="Mitreva M."/>
            <person name="Nelson J."/>
            <person name="Hou S."/>
            <person name="Wollam A."/>
            <person name="Pepin K.H."/>
            <person name="Johnson M."/>
            <person name="Bhonagiri V."/>
            <person name="Nash W.E."/>
            <person name="Warren W."/>
            <person name="Chinwalla A."/>
            <person name="Mardis E.R."/>
            <person name="Wilson R.K."/>
        </authorList>
    </citation>
    <scope>NUCLEOTIDE SEQUENCE [LARGE SCALE GENOMIC DNA]</scope>
    <source>
        <strain evidence="1">DSM 14469</strain>
    </source>
</reference>
<dbReference type="AlphaFoldDB" id="C6LDM2"/>
<dbReference type="Proteomes" id="UP000005561">
    <property type="component" value="Unassembled WGS sequence"/>
</dbReference>
<gene>
    <name evidence="1" type="ORF">BRYFOR_06720</name>
</gene>
<dbReference type="eggNOG" id="ENOG502ZBWF">
    <property type="taxonomic scope" value="Bacteria"/>
</dbReference>
<evidence type="ECO:0000313" key="1">
    <source>
        <dbReference type="EMBL" id="EET61076.1"/>
    </source>
</evidence>
<dbReference type="EMBL" id="ACCL02000007">
    <property type="protein sequence ID" value="EET61076.1"/>
    <property type="molecule type" value="Genomic_DNA"/>
</dbReference>
<proteinExistence type="predicted"/>
<organism evidence="1 2">
    <name type="scientific">Marvinbryantia formatexigens DSM 14469</name>
    <dbReference type="NCBI Taxonomy" id="478749"/>
    <lineage>
        <taxon>Bacteria</taxon>
        <taxon>Bacillati</taxon>
        <taxon>Bacillota</taxon>
        <taxon>Clostridia</taxon>
        <taxon>Lachnospirales</taxon>
        <taxon>Lachnospiraceae</taxon>
        <taxon>Marvinbryantia</taxon>
    </lineage>
</organism>
<keyword evidence="2" id="KW-1185">Reference proteome</keyword>
<comment type="caution">
    <text evidence="1">The sequence shown here is derived from an EMBL/GenBank/DDBJ whole genome shotgun (WGS) entry which is preliminary data.</text>
</comment>
<sequence>MCEPLYSVEKKQKEHRKMIIIQLVLYCLLFTGMVRLSVRGGAIDGLYFYPEPVQERAIAIGLTDRDTVRRKKKRFMTSFYLVMLAALLLIVGFWNRAADFKTAYLQSLLFLEVMNWYDGIVIDKIWVGHSKFWVLPGTEDIPFVQTWKQVLKKRGLLTLIWVVGAAVAAGLVVLLF</sequence>
<name>C6LDM2_9FIRM</name>
<protein>
    <submittedName>
        <fullName evidence="1">Uncharacterized protein</fullName>
    </submittedName>
</protein>